<dbReference type="Proteomes" id="UP001057402">
    <property type="component" value="Chromosome 7"/>
</dbReference>
<accession>A0ACB9P5M1</accession>
<organism evidence="1 2">
    <name type="scientific">Melastoma candidum</name>
    <dbReference type="NCBI Taxonomy" id="119954"/>
    <lineage>
        <taxon>Eukaryota</taxon>
        <taxon>Viridiplantae</taxon>
        <taxon>Streptophyta</taxon>
        <taxon>Embryophyta</taxon>
        <taxon>Tracheophyta</taxon>
        <taxon>Spermatophyta</taxon>
        <taxon>Magnoliopsida</taxon>
        <taxon>eudicotyledons</taxon>
        <taxon>Gunneridae</taxon>
        <taxon>Pentapetalae</taxon>
        <taxon>rosids</taxon>
        <taxon>malvids</taxon>
        <taxon>Myrtales</taxon>
        <taxon>Melastomataceae</taxon>
        <taxon>Melastomatoideae</taxon>
        <taxon>Melastomateae</taxon>
        <taxon>Melastoma</taxon>
    </lineage>
</organism>
<proteinExistence type="predicted"/>
<evidence type="ECO:0000313" key="1">
    <source>
        <dbReference type="EMBL" id="KAI4343134.1"/>
    </source>
</evidence>
<gene>
    <name evidence="1" type="ORF">MLD38_027671</name>
</gene>
<protein>
    <submittedName>
        <fullName evidence="1">Uncharacterized protein</fullName>
    </submittedName>
</protein>
<name>A0ACB9P5M1_9MYRT</name>
<reference evidence="2" key="1">
    <citation type="journal article" date="2023" name="Front. Plant Sci.">
        <title>Chromosomal-level genome assembly of Melastoma candidum provides insights into trichome evolution.</title>
        <authorList>
            <person name="Zhong Y."/>
            <person name="Wu W."/>
            <person name="Sun C."/>
            <person name="Zou P."/>
            <person name="Liu Y."/>
            <person name="Dai S."/>
            <person name="Zhou R."/>
        </authorList>
    </citation>
    <scope>NUCLEOTIDE SEQUENCE [LARGE SCALE GENOMIC DNA]</scope>
</reference>
<dbReference type="EMBL" id="CM042886">
    <property type="protein sequence ID" value="KAI4343134.1"/>
    <property type="molecule type" value="Genomic_DNA"/>
</dbReference>
<keyword evidence="2" id="KW-1185">Reference proteome</keyword>
<sequence length="436" mass="50047">MKFYWKQPMWPRSCQGHLVLKVAALALLGGLAFRVLFSPSVDFSPDSRSPVVDKVTLPNVPVRDNSVLPPTESQDEVDSSPGPEKCDLFKGDWIPNPSGPVYTNRTCRFIETHQNCMTNGRPDTRYLYWRWNPRNCELLPFDARRFLDLMRGKTWALIGDSISRNHGQSLLCMLSTVERPELVYHDEDYKSRRWHFNSYNFSFSVIWSPFLVKAAIFEDINGVSTSEVEMHLDRLDSKWTSLFPSLNYAIISTGKWFLKNSIYYEDGTVVGCHNCDKSKRNVTELGFDFAYRKVLHQVMDHVVTSGHKGMIFFRTSTPDHFENGEWHNGGTCPKTVPSKEGEIELKDLNRILLDIELGEFKQAKEAAEQSGVNLQLLDFTNLNLMRPDGHPGPYRQYHPFAKDKKAKVQNDCLHWCLPGPIDAWNDVIMDMVLNSS</sequence>
<evidence type="ECO:0000313" key="2">
    <source>
        <dbReference type="Proteomes" id="UP001057402"/>
    </source>
</evidence>
<comment type="caution">
    <text evidence="1">The sequence shown here is derived from an EMBL/GenBank/DDBJ whole genome shotgun (WGS) entry which is preliminary data.</text>
</comment>